<feature type="region of interest" description="Disordered" evidence="6">
    <location>
        <begin position="326"/>
        <end position="401"/>
    </location>
</feature>
<keyword evidence="4" id="KW-0949">S-adenosyl-L-methionine</keyword>
<dbReference type="PANTHER" id="PTHR13563:SF13">
    <property type="entry name" value="TRNA METHYLTRANSFERASE 10 HOMOLOG A"/>
    <property type="match status" value="1"/>
</dbReference>
<evidence type="ECO:0000256" key="3">
    <source>
        <dbReference type="ARBA" id="ARBA00022679"/>
    </source>
</evidence>
<evidence type="ECO:0000256" key="6">
    <source>
        <dbReference type="SAM" id="MobiDB-lite"/>
    </source>
</evidence>
<keyword evidence="9" id="KW-1185">Reference proteome</keyword>
<dbReference type="InterPro" id="IPR038459">
    <property type="entry name" value="MT_TRM10-typ_sf"/>
</dbReference>
<name>A0AB34K0A8_PRYPA</name>
<accession>A0AB34K0A8</accession>
<dbReference type="InterPro" id="IPR007356">
    <property type="entry name" value="tRNA_m1G_MeTrfase_euk"/>
</dbReference>
<evidence type="ECO:0000313" key="8">
    <source>
        <dbReference type="EMBL" id="KAL1526556.1"/>
    </source>
</evidence>
<gene>
    <name evidence="8" type="ORF">AB1Y20_015264</name>
</gene>
<dbReference type="GO" id="GO:0000049">
    <property type="term" value="F:tRNA binding"/>
    <property type="evidence" value="ECO:0007669"/>
    <property type="project" value="TreeGrafter"/>
</dbReference>
<sequence length="401" mass="43581">MEPSTCAGAASTISSASASASASACASASASASISSTSHTVTSPIASSTTSISLATATTANTTCKRLSKAEKRALKTELMKGRRQMWRQREREKHKQKVHQRHVERESKLNAMTPEERASFEAKVKEERDRLYHECCKQTARVQSAFEGGLRVAIDLSYGHMMTHKEQASLSRQLSRCWGINRRASAPVSLHFTALDSCPPACLPKDNDHLIWKVHCVGAEVADHFSRDELVFLSPDADSVLLELDQSKVYVIGGLVDSSVQKATSLRRADGLGVASARLPLNEFGTVAHQRLPLTLPAVLEILVGVNHDKDWAKAIETAVPLRQAKRSEVVPRRQRRAMTRAGIAKTWERSSAKSSTGGTGGNQDDDKEEDEGEGESNLSDESDEGSSDVDDQAAEIDDN</sequence>
<evidence type="ECO:0000256" key="1">
    <source>
        <dbReference type="ARBA" id="ARBA00012797"/>
    </source>
</evidence>
<feature type="domain" description="SAM-dependent MTase TRM10-type" evidence="7">
    <location>
        <begin position="139"/>
        <end position="328"/>
    </location>
</feature>
<dbReference type="GO" id="GO:0002939">
    <property type="term" value="P:tRNA N1-guanine methylation"/>
    <property type="evidence" value="ECO:0007669"/>
    <property type="project" value="TreeGrafter"/>
</dbReference>
<proteinExistence type="predicted"/>
<evidence type="ECO:0000256" key="2">
    <source>
        <dbReference type="ARBA" id="ARBA00022603"/>
    </source>
</evidence>
<dbReference type="GO" id="GO:0052905">
    <property type="term" value="F:tRNA (guanosine(9)-N1)-methyltransferase activity"/>
    <property type="evidence" value="ECO:0007669"/>
    <property type="project" value="UniProtKB-EC"/>
</dbReference>
<comment type="catalytic activity">
    <reaction evidence="5">
        <text>guanosine(9) in tRNA + S-adenosyl-L-methionine = N(1)-methylguanosine(9) in tRNA + S-adenosyl-L-homocysteine + H(+)</text>
        <dbReference type="Rhea" id="RHEA:43156"/>
        <dbReference type="Rhea" id="RHEA-COMP:10367"/>
        <dbReference type="Rhea" id="RHEA-COMP:10368"/>
        <dbReference type="ChEBI" id="CHEBI:15378"/>
        <dbReference type="ChEBI" id="CHEBI:57856"/>
        <dbReference type="ChEBI" id="CHEBI:59789"/>
        <dbReference type="ChEBI" id="CHEBI:73542"/>
        <dbReference type="ChEBI" id="CHEBI:74269"/>
        <dbReference type="EC" id="2.1.1.221"/>
    </reaction>
</comment>
<comment type="caution">
    <text evidence="8">The sequence shown here is derived from an EMBL/GenBank/DDBJ whole genome shotgun (WGS) entry which is preliminary data.</text>
</comment>
<keyword evidence="2" id="KW-0489">Methyltransferase</keyword>
<evidence type="ECO:0000256" key="4">
    <source>
        <dbReference type="ARBA" id="ARBA00022691"/>
    </source>
</evidence>
<dbReference type="GO" id="GO:0005634">
    <property type="term" value="C:nucleus"/>
    <property type="evidence" value="ECO:0007669"/>
    <property type="project" value="TreeGrafter"/>
</dbReference>
<evidence type="ECO:0000256" key="5">
    <source>
        <dbReference type="ARBA" id="ARBA00048434"/>
    </source>
</evidence>
<dbReference type="InterPro" id="IPR028564">
    <property type="entry name" value="MT_TRM10-typ"/>
</dbReference>
<feature type="compositionally biased region" description="Acidic residues" evidence="6">
    <location>
        <begin position="365"/>
        <end position="401"/>
    </location>
</feature>
<organism evidence="8 9">
    <name type="scientific">Prymnesium parvum</name>
    <name type="common">Toxic golden alga</name>
    <dbReference type="NCBI Taxonomy" id="97485"/>
    <lineage>
        <taxon>Eukaryota</taxon>
        <taxon>Haptista</taxon>
        <taxon>Haptophyta</taxon>
        <taxon>Prymnesiophyceae</taxon>
        <taxon>Prymnesiales</taxon>
        <taxon>Prymnesiaceae</taxon>
        <taxon>Prymnesium</taxon>
    </lineage>
</organism>
<keyword evidence="3" id="KW-0808">Transferase</keyword>
<dbReference type="PROSITE" id="PS51675">
    <property type="entry name" value="SAM_MT_TRM10"/>
    <property type="match status" value="1"/>
</dbReference>
<dbReference type="Proteomes" id="UP001515480">
    <property type="component" value="Unassembled WGS sequence"/>
</dbReference>
<dbReference type="EC" id="2.1.1.221" evidence="1"/>
<dbReference type="CDD" id="cd18089">
    <property type="entry name" value="SPOUT_Trm10-like"/>
    <property type="match status" value="1"/>
</dbReference>
<protein>
    <recommendedName>
        <fullName evidence="1">tRNA (guanine(9)-N(1))-methyltransferase</fullName>
        <ecNumber evidence="1">2.1.1.221</ecNumber>
    </recommendedName>
</protein>
<reference evidence="8 9" key="1">
    <citation type="journal article" date="2024" name="Science">
        <title>Giant polyketide synthase enzymes in the biosynthesis of giant marine polyether toxins.</title>
        <authorList>
            <person name="Fallon T.R."/>
            <person name="Shende V.V."/>
            <person name="Wierzbicki I.H."/>
            <person name="Pendleton A.L."/>
            <person name="Watervoot N.F."/>
            <person name="Auber R.P."/>
            <person name="Gonzalez D.J."/>
            <person name="Wisecaver J.H."/>
            <person name="Moore B.S."/>
        </authorList>
    </citation>
    <scope>NUCLEOTIDE SEQUENCE [LARGE SCALE GENOMIC DNA]</scope>
    <source>
        <strain evidence="8 9">12B1</strain>
    </source>
</reference>
<evidence type="ECO:0000313" key="9">
    <source>
        <dbReference type="Proteomes" id="UP001515480"/>
    </source>
</evidence>
<evidence type="ECO:0000259" key="7">
    <source>
        <dbReference type="PROSITE" id="PS51675"/>
    </source>
</evidence>
<dbReference type="Gene3D" id="3.40.1280.30">
    <property type="match status" value="1"/>
</dbReference>
<dbReference type="PANTHER" id="PTHR13563">
    <property type="entry name" value="TRNA (GUANINE-9-) METHYLTRANSFERASE"/>
    <property type="match status" value="1"/>
</dbReference>
<dbReference type="EMBL" id="JBGBPQ010000003">
    <property type="protein sequence ID" value="KAL1526556.1"/>
    <property type="molecule type" value="Genomic_DNA"/>
</dbReference>
<feature type="region of interest" description="Disordered" evidence="6">
    <location>
        <begin position="80"/>
        <end position="105"/>
    </location>
</feature>
<dbReference type="AlphaFoldDB" id="A0AB34K0A8"/>